<name>A0AAD5G562_AMBAR</name>
<proteinExistence type="predicted"/>
<keyword evidence="1" id="KW-1133">Transmembrane helix</keyword>
<evidence type="ECO:0000313" key="2">
    <source>
        <dbReference type="EMBL" id="KAI7729099.1"/>
    </source>
</evidence>
<keyword evidence="1" id="KW-0472">Membrane</keyword>
<comment type="caution">
    <text evidence="2">The sequence shown here is derived from an EMBL/GenBank/DDBJ whole genome shotgun (WGS) entry which is preliminary data.</text>
</comment>
<dbReference type="EMBL" id="JAMZMK010011071">
    <property type="protein sequence ID" value="KAI7729099.1"/>
    <property type="molecule type" value="Genomic_DNA"/>
</dbReference>
<gene>
    <name evidence="2" type="ORF">M8C21_019437</name>
</gene>
<keyword evidence="3" id="KW-1185">Reference proteome</keyword>
<feature type="non-terminal residue" evidence="2">
    <location>
        <position position="68"/>
    </location>
</feature>
<protein>
    <submittedName>
        <fullName evidence="2">Uncharacterized protein</fullName>
    </submittedName>
</protein>
<dbReference type="Proteomes" id="UP001206925">
    <property type="component" value="Unassembled WGS sequence"/>
</dbReference>
<dbReference type="AlphaFoldDB" id="A0AAD5G562"/>
<evidence type="ECO:0000313" key="3">
    <source>
        <dbReference type="Proteomes" id="UP001206925"/>
    </source>
</evidence>
<keyword evidence="1" id="KW-0812">Transmembrane</keyword>
<evidence type="ECO:0000256" key="1">
    <source>
        <dbReference type="SAM" id="Phobius"/>
    </source>
</evidence>
<organism evidence="2 3">
    <name type="scientific">Ambrosia artemisiifolia</name>
    <name type="common">Common ragweed</name>
    <dbReference type="NCBI Taxonomy" id="4212"/>
    <lineage>
        <taxon>Eukaryota</taxon>
        <taxon>Viridiplantae</taxon>
        <taxon>Streptophyta</taxon>
        <taxon>Embryophyta</taxon>
        <taxon>Tracheophyta</taxon>
        <taxon>Spermatophyta</taxon>
        <taxon>Magnoliopsida</taxon>
        <taxon>eudicotyledons</taxon>
        <taxon>Gunneridae</taxon>
        <taxon>Pentapetalae</taxon>
        <taxon>asterids</taxon>
        <taxon>campanulids</taxon>
        <taxon>Asterales</taxon>
        <taxon>Asteraceae</taxon>
        <taxon>Asteroideae</taxon>
        <taxon>Heliantheae alliance</taxon>
        <taxon>Heliantheae</taxon>
        <taxon>Ambrosia</taxon>
    </lineage>
</organism>
<reference evidence="2" key="1">
    <citation type="submission" date="2022-06" db="EMBL/GenBank/DDBJ databases">
        <title>Uncovering the hologenomic basis of an extraordinary plant invasion.</title>
        <authorList>
            <person name="Bieker V.C."/>
            <person name="Martin M.D."/>
            <person name="Gilbert T."/>
            <person name="Hodgins K."/>
            <person name="Battlay P."/>
            <person name="Petersen B."/>
            <person name="Wilson J."/>
        </authorList>
    </citation>
    <scope>NUCLEOTIDE SEQUENCE</scope>
    <source>
        <strain evidence="2">AA19_3_7</strain>
        <tissue evidence="2">Leaf</tissue>
    </source>
</reference>
<feature type="transmembrane region" description="Helical" evidence="1">
    <location>
        <begin position="41"/>
        <end position="59"/>
    </location>
</feature>
<accession>A0AAD5G562</accession>
<feature type="non-terminal residue" evidence="2">
    <location>
        <position position="1"/>
    </location>
</feature>
<sequence length="68" mass="7694">DDDKYEFKEPSKFMEPQTLMIGNFITDIREFSTSVSECNSPAAMIIILVTFLMLTGVCLQNGHNACMR</sequence>